<evidence type="ECO:0000256" key="2">
    <source>
        <dbReference type="SAM" id="Phobius"/>
    </source>
</evidence>
<keyword evidence="2" id="KW-1133">Transmembrane helix</keyword>
<evidence type="ECO:0000313" key="3">
    <source>
        <dbReference type="EMBL" id="MFD0688735.1"/>
    </source>
</evidence>
<evidence type="ECO:0000256" key="1">
    <source>
        <dbReference type="SAM" id="MobiDB-lite"/>
    </source>
</evidence>
<evidence type="ECO:0008006" key="5">
    <source>
        <dbReference type="Google" id="ProtNLM"/>
    </source>
</evidence>
<protein>
    <recommendedName>
        <fullName evidence="5">Holin</fullName>
    </recommendedName>
</protein>
<name>A0ABW2XSQ4_9ACTN</name>
<sequence length="89" mass="9110">MRSLNPPPYWRVALTLVALLLTQLFVAELLDAGYDLVQALTAAGAVCAIAQILARLLGGGGGGPGPQPPPQSPQSPTRAPTQPPSGSRL</sequence>
<dbReference type="EMBL" id="JBHTGP010000015">
    <property type="protein sequence ID" value="MFD0688735.1"/>
    <property type="molecule type" value="Genomic_DNA"/>
</dbReference>
<dbReference type="RefSeq" id="WP_131762865.1">
    <property type="nucleotide sequence ID" value="NZ_CAACUY010000266.1"/>
</dbReference>
<evidence type="ECO:0000313" key="4">
    <source>
        <dbReference type="Proteomes" id="UP001597063"/>
    </source>
</evidence>
<gene>
    <name evidence="3" type="ORF">ACFQZM_29870</name>
</gene>
<keyword evidence="2" id="KW-0812">Transmembrane</keyword>
<organism evidence="3 4">
    <name type="scientific">Actinomadura fibrosa</name>
    <dbReference type="NCBI Taxonomy" id="111802"/>
    <lineage>
        <taxon>Bacteria</taxon>
        <taxon>Bacillati</taxon>
        <taxon>Actinomycetota</taxon>
        <taxon>Actinomycetes</taxon>
        <taxon>Streptosporangiales</taxon>
        <taxon>Thermomonosporaceae</taxon>
        <taxon>Actinomadura</taxon>
    </lineage>
</organism>
<dbReference type="Proteomes" id="UP001597063">
    <property type="component" value="Unassembled WGS sequence"/>
</dbReference>
<feature type="region of interest" description="Disordered" evidence="1">
    <location>
        <begin position="59"/>
        <end position="89"/>
    </location>
</feature>
<accession>A0ABW2XSQ4</accession>
<comment type="caution">
    <text evidence="3">The sequence shown here is derived from an EMBL/GenBank/DDBJ whole genome shotgun (WGS) entry which is preliminary data.</text>
</comment>
<keyword evidence="2" id="KW-0472">Membrane</keyword>
<feature type="transmembrane region" description="Helical" evidence="2">
    <location>
        <begin position="37"/>
        <end position="57"/>
    </location>
</feature>
<reference evidence="4" key="1">
    <citation type="journal article" date="2019" name="Int. J. Syst. Evol. Microbiol.">
        <title>The Global Catalogue of Microorganisms (GCM) 10K type strain sequencing project: providing services to taxonomists for standard genome sequencing and annotation.</title>
        <authorList>
            <consortium name="The Broad Institute Genomics Platform"/>
            <consortium name="The Broad Institute Genome Sequencing Center for Infectious Disease"/>
            <person name="Wu L."/>
            <person name="Ma J."/>
        </authorList>
    </citation>
    <scope>NUCLEOTIDE SEQUENCE [LARGE SCALE GENOMIC DNA]</scope>
    <source>
        <strain evidence="4">JCM 9371</strain>
    </source>
</reference>
<keyword evidence="4" id="KW-1185">Reference proteome</keyword>
<proteinExistence type="predicted"/>